<dbReference type="AlphaFoldDB" id="A0A395V663"/>
<comment type="similarity">
    <text evidence="1">Belongs to the FlgM family.</text>
</comment>
<organism evidence="8 9">
    <name type="scientific">Roseburia hominis</name>
    <dbReference type="NCBI Taxonomy" id="301301"/>
    <lineage>
        <taxon>Bacteria</taxon>
        <taxon>Bacillati</taxon>
        <taxon>Bacillota</taxon>
        <taxon>Clostridia</taxon>
        <taxon>Lachnospirales</taxon>
        <taxon>Lachnospiraceae</taxon>
        <taxon>Roseburia</taxon>
    </lineage>
</organism>
<keyword evidence="8" id="KW-0966">Cell projection</keyword>
<dbReference type="GO" id="GO:0045892">
    <property type="term" value="P:negative regulation of DNA-templated transcription"/>
    <property type="evidence" value="ECO:0007669"/>
    <property type="project" value="InterPro"/>
</dbReference>
<evidence type="ECO:0000256" key="5">
    <source>
        <dbReference type="ARBA" id="ARBA00023015"/>
    </source>
</evidence>
<accession>A0A395V663</accession>
<dbReference type="InterPro" id="IPR035890">
    <property type="entry name" value="Anti-sigma-28_factor_FlgM_sf"/>
</dbReference>
<name>A0A395V663_9FIRM</name>
<dbReference type="NCBIfam" id="TIGR03824">
    <property type="entry name" value="FlgM_jcvi"/>
    <property type="match status" value="1"/>
</dbReference>
<keyword evidence="8" id="KW-0969">Cilium</keyword>
<comment type="caution">
    <text evidence="8">The sequence shown here is derived from an EMBL/GenBank/DDBJ whole genome shotgun (WGS) entry which is preliminary data.</text>
</comment>
<dbReference type="SUPFAM" id="SSF101498">
    <property type="entry name" value="Anti-sigma factor FlgM"/>
    <property type="match status" value="1"/>
</dbReference>
<evidence type="ECO:0000313" key="9">
    <source>
        <dbReference type="Proteomes" id="UP000266172"/>
    </source>
</evidence>
<evidence type="ECO:0000259" key="7">
    <source>
        <dbReference type="Pfam" id="PF04316"/>
    </source>
</evidence>
<dbReference type="EMBL" id="QRVL01000007">
    <property type="protein sequence ID" value="RGS40392.1"/>
    <property type="molecule type" value="Genomic_DNA"/>
</dbReference>
<dbReference type="InterPro" id="IPR031316">
    <property type="entry name" value="FlgM_C"/>
</dbReference>
<feature type="domain" description="Anti-sigma-28 factor FlgM C-terminal" evidence="7">
    <location>
        <begin position="32"/>
        <end position="86"/>
    </location>
</feature>
<evidence type="ECO:0000256" key="4">
    <source>
        <dbReference type="ARBA" id="ARBA00022795"/>
    </source>
</evidence>
<keyword evidence="6" id="KW-0804">Transcription</keyword>
<protein>
    <recommendedName>
        <fullName evidence="2">Negative regulator of flagellin synthesis</fullName>
    </recommendedName>
</protein>
<dbReference type="Proteomes" id="UP000266172">
    <property type="component" value="Unassembled WGS sequence"/>
</dbReference>
<evidence type="ECO:0000256" key="3">
    <source>
        <dbReference type="ARBA" id="ARBA00022491"/>
    </source>
</evidence>
<evidence type="ECO:0000256" key="1">
    <source>
        <dbReference type="ARBA" id="ARBA00005322"/>
    </source>
</evidence>
<dbReference type="GO" id="GO:0044781">
    <property type="term" value="P:bacterial-type flagellum organization"/>
    <property type="evidence" value="ECO:0007669"/>
    <property type="project" value="UniProtKB-KW"/>
</dbReference>
<proteinExistence type="inferred from homology"/>
<reference evidence="8 9" key="1">
    <citation type="submission" date="2018-08" db="EMBL/GenBank/DDBJ databases">
        <title>A genome reference for cultivated species of the human gut microbiota.</title>
        <authorList>
            <person name="Zou Y."/>
            <person name="Xue W."/>
            <person name="Luo G."/>
        </authorList>
    </citation>
    <scope>NUCLEOTIDE SEQUENCE [LARGE SCALE GENOMIC DNA]</scope>
    <source>
        <strain evidence="8 9">AF22-12AC</strain>
    </source>
</reference>
<keyword evidence="5" id="KW-0805">Transcription regulation</keyword>
<sequence>MRVEAYNSVAQIYKTNRAAGASAAAKTEKSRDQVEISSIGYDYQIAKQAVAEASDIREDKVAALSAKVKSGTYDVSNEAFAEKLLEKYRSFML</sequence>
<dbReference type="Pfam" id="PF04316">
    <property type="entry name" value="FlgM"/>
    <property type="match status" value="1"/>
</dbReference>
<evidence type="ECO:0000256" key="6">
    <source>
        <dbReference type="ARBA" id="ARBA00023163"/>
    </source>
</evidence>
<keyword evidence="3" id="KW-0678">Repressor</keyword>
<keyword evidence="8" id="KW-0282">Flagellum</keyword>
<evidence type="ECO:0000313" key="8">
    <source>
        <dbReference type="EMBL" id="RGS40392.1"/>
    </source>
</evidence>
<gene>
    <name evidence="8" type="primary">flgM</name>
    <name evidence="8" type="ORF">DWX93_09740</name>
</gene>
<dbReference type="InterPro" id="IPR007412">
    <property type="entry name" value="FlgM"/>
</dbReference>
<evidence type="ECO:0000256" key="2">
    <source>
        <dbReference type="ARBA" id="ARBA00017823"/>
    </source>
</evidence>
<keyword evidence="4" id="KW-1005">Bacterial flagellum biogenesis</keyword>
<dbReference type="RefSeq" id="WP_118097485.1">
    <property type="nucleotide sequence ID" value="NZ_CAUFGO010000032.1"/>
</dbReference>